<dbReference type="InterPro" id="IPR031321">
    <property type="entry name" value="UCP012641"/>
</dbReference>
<reference evidence="3" key="1">
    <citation type="submission" date="2016-10" db="EMBL/GenBank/DDBJ databases">
        <authorList>
            <person name="Varghese N."/>
            <person name="Submissions S."/>
        </authorList>
    </citation>
    <scope>NUCLEOTIDE SEQUENCE [LARGE SCALE GENOMIC DNA]</scope>
    <source>
        <strain evidence="3">DSM 10146</strain>
    </source>
</reference>
<dbReference type="InterPro" id="IPR011201">
    <property type="entry name" value="Zinc-ribbon_6_bact"/>
</dbReference>
<sequence length="326" mass="36037">MQIFRCPACGASLYFHNTGCTCGQQVVFAPDAQVMLPLAEAEAEPCANREVIGCNWTAETGGLCRSCAMTETLPDLREDGNRPLWETSELAKRWMLANLIRWGWFTPDDPGARPVFRLLSENTASGEADIVMGHADGLITINVTEASEAVLAERQEELGELYRTMLGHMRHETAHFLFLRLSEDPAFAEAFRALFGDEREDYGAALQRHYEAPKPADNDHITSYATAHPHEDWAETIAHLLHLIDLVDSAAAAQLALPDGPESGHDAYASGDTEHEITMAIDLAIAINHVNRAMDLPDLYPFVLTQGVRDKLAFAHGWLRRNATSD</sequence>
<dbReference type="RefSeq" id="WP_089961015.1">
    <property type="nucleotide sequence ID" value="NZ_FNAV01000010.1"/>
</dbReference>
<evidence type="ECO:0000313" key="3">
    <source>
        <dbReference type="Proteomes" id="UP000198994"/>
    </source>
</evidence>
<dbReference type="EMBL" id="FNAV01000010">
    <property type="protein sequence ID" value="SDE96231.1"/>
    <property type="molecule type" value="Genomic_DNA"/>
</dbReference>
<organism evidence="2 3">
    <name type="scientific">Salipiger thiooxidans</name>
    <dbReference type="NCBI Taxonomy" id="282683"/>
    <lineage>
        <taxon>Bacteria</taxon>
        <taxon>Pseudomonadati</taxon>
        <taxon>Pseudomonadota</taxon>
        <taxon>Alphaproteobacteria</taxon>
        <taxon>Rhodobacterales</taxon>
        <taxon>Roseobacteraceae</taxon>
        <taxon>Salipiger</taxon>
    </lineage>
</organism>
<gene>
    <name evidence="2" type="ORF">SAMN04488105_110102</name>
</gene>
<dbReference type="STRING" id="282683.SAMN04488105_110102"/>
<dbReference type="AlphaFoldDB" id="A0A1G7H785"/>
<evidence type="ECO:0000313" key="2">
    <source>
        <dbReference type="EMBL" id="SDE96231.1"/>
    </source>
</evidence>
<protein>
    <recommendedName>
        <fullName evidence="1">Zinc-ribbon domain-containing protein</fullName>
    </recommendedName>
</protein>
<dbReference type="PIRSF" id="PIRSF012641">
    <property type="entry name" value="UCP012641"/>
    <property type="match status" value="1"/>
</dbReference>
<proteinExistence type="predicted"/>
<feature type="domain" description="Zinc-ribbon" evidence="1">
    <location>
        <begin position="4"/>
        <end position="77"/>
    </location>
</feature>
<accession>A0A1G7H785</accession>
<dbReference type="Pfam" id="PF15887">
    <property type="entry name" value="Peptidase_Mx"/>
    <property type="match status" value="1"/>
</dbReference>
<dbReference type="Proteomes" id="UP000198994">
    <property type="component" value="Unassembled WGS sequence"/>
</dbReference>
<dbReference type="Gene3D" id="3.40.390.70">
    <property type="match status" value="1"/>
</dbReference>
<keyword evidence="3" id="KW-1185">Reference proteome</keyword>
<dbReference type="OrthoDB" id="256753at2"/>
<name>A0A1G7H785_9RHOB</name>
<dbReference type="Pfam" id="PF10005">
    <property type="entry name" value="Zn_ribbon_DZR_6"/>
    <property type="match status" value="1"/>
</dbReference>
<evidence type="ECO:0000259" key="1">
    <source>
        <dbReference type="Pfam" id="PF10005"/>
    </source>
</evidence>